<dbReference type="Proteomes" id="UP000095192">
    <property type="component" value="Unassembled WGS sequence"/>
</dbReference>
<accession>A0A1D3D3F1</accession>
<feature type="zinc finger region" description="C3H1-type" evidence="6">
    <location>
        <begin position="174"/>
        <end position="201"/>
    </location>
</feature>
<keyword evidence="5" id="KW-0238">DNA-binding</keyword>
<feature type="domain" description="C3H1-type" evidence="8">
    <location>
        <begin position="139"/>
        <end position="166"/>
    </location>
</feature>
<keyword evidence="1 6" id="KW-0479">Metal-binding</keyword>
<proteinExistence type="predicted"/>
<dbReference type="SMART" id="SM00356">
    <property type="entry name" value="ZnF_C3H1"/>
    <property type="match status" value="3"/>
</dbReference>
<feature type="zinc finger region" description="C3H1-type" evidence="6">
    <location>
        <begin position="139"/>
        <end position="166"/>
    </location>
</feature>
<keyword evidence="4 6" id="KW-0862">Zinc</keyword>
<dbReference type="InParanoid" id="A0A1D3D3F1"/>
<evidence type="ECO:0000256" key="1">
    <source>
        <dbReference type="ARBA" id="ARBA00022723"/>
    </source>
</evidence>
<evidence type="ECO:0000256" key="4">
    <source>
        <dbReference type="ARBA" id="ARBA00022833"/>
    </source>
</evidence>
<comment type="caution">
    <text evidence="9">The sequence shown here is derived from an EMBL/GenBank/DDBJ whole genome shotgun (WGS) entry which is preliminary data.</text>
</comment>
<dbReference type="PROSITE" id="PS50103">
    <property type="entry name" value="ZF_C3H1"/>
    <property type="match status" value="3"/>
</dbReference>
<evidence type="ECO:0000256" key="2">
    <source>
        <dbReference type="ARBA" id="ARBA00022737"/>
    </source>
</evidence>
<evidence type="ECO:0000256" key="6">
    <source>
        <dbReference type="PROSITE-ProRule" id="PRU00723"/>
    </source>
</evidence>
<evidence type="ECO:0000256" key="3">
    <source>
        <dbReference type="ARBA" id="ARBA00022771"/>
    </source>
</evidence>
<feature type="zinc finger region" description="C3H1-type" evidence="6">
    <location>
        <begin position="210"/>
        <end position="237"/>
    </location>
</feature>
<dbReference type="AlphaFoldDB" id="A0A1D3D3F1"/>
<keyword evidence="2" id="KW-0677">Repeat</keyword>
<gene>
    <name evidence="9" type="ORF">cyc_00419</name>
</gene>
<feature type="region of interest" description="Disordered" evidence="7">
    <location>
        <begin position="417"/>
        <end position="455"/>
    </location>
</feature>
<dbReference type="GO" id="GO:0006355">
    <property type="term" value="P:regulation of DNA-templated transcription"/>
    <property type="evidence" value="ECO:0007669"/>
    <property type="project" value="UniProtKB-ARBA"/>
</dbReference>
<dbReference type="InterPro" id="IPR000571">
    <property type="entry name" value="Znf_CCCH"/>
</dbReference>
<evidence type="ECO:0000256" key="7">
    <source>
        <dbReference type="SAM" id="MobiDB-lite"/>
    </source>
</evidence>
<feature type="domain" description="C3H1-type" evidence="8">
    <location>
        <begin position="210"/>
        <end position="237"/>
    </location>
</feature>
<dbReference type="Pfam" id="PF00642">
    <property type="entry name" value="zf-CCCH"/>
    <property type="match status" value="1"/>
</dbReference>
<dbReference type="GO" id="GO:0003677">
    <property type="term" value="F:DNA binding"/>
    <property type="evidence" value="ECO:0007669"/>
    <property type="project" value="UniProtKB-KW"/>
</dbReference>
<dbReference type="GO" id="GO:0008270">
    <property type="term" value="F:zinc ion binding"/>
    <property type="evidence" value="ECO:0007669"/>
    <property type="project" value="UniProtKB-KW"/>
</dbReference>
<evidence type="ECO:0000256" key="5">
    <source>
        <dbReference type="ARBA" id="ARBA00023125"/>
    </source>
</evidence>
<evidence type="ECO:0000259" key="8">
    <source>
        <dbReference type="PROSITE" id="PS50103"/>
    </source>
</evidence>
<dbReference type="VEuPathDB" id="ToxoDB:LOC34617604"/>
<keyword evidence="10" id="KW-1185">Reference proteome</keyword>
<feature type="region of interest" description="Disordered" evidence="7">
    <location>
        <begin position="16"/>
        <end position="78"/>
    </location>
</feature>
<dbReference type="FunFam" id="4.10.1000.10:FF:000016">
    <property type="entry name" value="Zinc finger CCCH domain-containing protein"/>
    <property type="match status" value="1"/>
</dbReference>
<feature type="domain" description="C3H1-type" evidence="8">
    <location>
        <begin position="174"/>
        <end position="201"/>
    </location>
</feature>
<sequence length="472" mass="52074">MTAAALFPMTALASTNSSCFSSNSSTVPSRRHVKDAHLTQRLESSPTKDRMQEMPQQQWQEESSGAGSGIGSEQSFVKSEKMPTVSAASFLHFPAQQDSQRPLELLQRSQGVQGPPQTALRPPSLAAKTSSLLQRKQQFYKTKMCPWFSRGRCDRGTSCQFAHNAMELRATPDLRRTSLCPRLKQLGRCVNRDCSYAHQPQELRATGEVYKTALCVKWQLGRCAVGNLCRHALHNAIGWEQQQGRSVGTQSKGLSPQRHLPVTKAAAVIPAQDLHIDSQQQPLLVRDALLLQQQQPATLQLQDGLWQQQEQHCLHPLADDCCMTFERTALSPENANPRLQQQQQTKALAYGPHLPQQQQHASWDHEGLLCIWDQPDQQDVQGAGGDGVPRQQTQQLLDAHLRCSGGGIRATAAAAEAEAHLTPEEATRGGGETRPVPLEAPERSRISKTSEESPCSILFSGPQLFNVTVETE</sequence>
<dbReference type="SUPFAM" id="SSF90229">
    <property type="entry name" value="CCCH zinc finger"/>
    <property type="match status" value="1"/>
</dbReference>
<keyword evidence="3 6" id="KW-0863">Zinc-finger</keyword>
<dbReference type="EMBL" id="JROU02000910">
    <property type="protein sequence ID" value="OEH77985.1"/>
    <property type="molecule type" value="Genomic_DNA"/>
</dbReference>
<evidence type="ECO:0000313" key="10">
    <source>
        <dbReference type="Proteomes" id="UP000095192"/>
    </source>
</evidence>
<protein>
    <recommendedName>
        <fullName evidence="8">C3H1-type domain-containing protein</fullName>
    </recommendedName>
</protein>
<feature type="compositionally biased region" description="Low complexity" evidence="7">
    <location>
        <begin position="53"/>
        <end position="65"/>
    </location>
</feature>
<feature type="compositionally biased region" description="Low complexity" evidence="7">
    <location>
        <begin position="16"/>
        <end position="28"/>
    </location>
</feature>
<reference evidence="9 10" key="1">
    <citation type="journal article" date="2016" name="BMC Genomics">
        <title>Comparative genomics reveals Cyclospora cayetanensis possesses coccidia-like metabolism and invasion components but unique surface antigens.</title>
        <authorList>
            <person name="Liu S."/>
            <person name="Wang L."/>
            <person name="Zheng H."/>
            <person name="Xu Z."/>
            <person name="Roellig D.M."/>
            <person name="Li N."/>
            <person name="Frace M.A."/>
            <person name="Tang K."/>
            <person name="Arrowood M.J."/>
            <person name="Moss D.M."/>
            <person name="Zhang L."/>
            <person name="Feng Y."/>
            <person name="Xiao L."/>
        </authorList>
    </citation>
    <scope>NUCLEOTIDE SEQUENCE [LARGE SCALE GENOMIC DNA]</scope>
    <source>
        <strain evidence="9 10">CHN_HEN01</strain>
    </source>
</reference>
<dbReference type="InterPro" id="IPR036855">
    <property type="entry name" value="Znf_CCCH_sf"/>
</dbReference>
<organism evidence="9 10">
    <name type="scientific">Cyclospora cayetanensis</name>
    <dbReference type="NCBI Taxonomy" id="88456"/>
    <lineage>
        <taxon>Eukaryota</taxon>
        <taxon>Sar</taxon>
        <taxon>Alveolata</taxon>
        <taxon>Apicomplexa</taxon>
        <taxon>Conoidasida</taxon>
        <taxon>Coccidia</taxon>
        <taxon>Eucoccidiorida</taxon>
        <taxon>Eimeriorina</taxon>
        <taxon>Eimeriidae</taxon>
        <taxon>Cyclospora</taxon>
    </lineage>
</organism>
<feature type="compositionally biased region" description="Basic and acidic residues" evidence="7">
    <location>
        <begin position="417"/>
        <end position="427"/>
    </location>
</feature>
<feature type="compositionally biased region" description="Basic and acidic residues" evidence="7">
    <location>
        <begin position="440"/>
        <end position="451"/>
    </location>
</feature>
<name>A0A1D3D3F1_9EIME</name>
<evidence type="ECO:0000313" key="9">
    <source>
        <dbReference type="EMBL" id="OEH77985.1"/>
    </source>
</evidence>
<dbReference type="VEuPathDB" id="ToxoDB:cyc_00419"/>
<dbReference type="Gene3D" id="3.30.1370.210">
    <property type="match status" value="1"/>
</dbReference>
<feature type="compositionally biased region" description="Basic and acidic residues" evidence="7">
    <location>
        <begin position="35"/>
        <end position="52"/>
    </location>
</feature>